<reference evidence="1 2" key="1">
    <citation type="journal article" date="2014" name="Genome Biol. Evol.">
        <title>Acetic acid bacteria genomes reveal functional traits for adaptation to life in insect guts.</title>
        <authorList>
            <person name="Chouaia B."/>
            <person name="Gaiarsa S."/>
            <person name="Crotti E."/>
            <person name="Comandatore F."/>
            <person name="Degli Esposti M."/>
            <person name="Ricci I."/>
            <person name="Alma A."/>
            <person name="Favia G."/>
            <person name="Bandi C."/>
            <person name="Daffonchio D."/>
        </authorList>
    </citation>
    <scope>NUCLEOTIDE SEQUENCE [LARGE SCALE GENOMIC DNA]</scope>
    <source>
        <strain evidence="1 2">SF2.1</strain>
    </source>
</reference>
<reference evidence="1 2" key="2">
    <citation type="journal article" date="2014" name="PLoS ONE">
        <title>Evolution of mitochondria reconstructed from the energy metabolism of living bacteria.</title>
        <authorList>
            <person name="Degli Esposti M."/>
            <person name="Chouaia B."/>
            <person name="Comandatore F."/>
            <person name="Crotti E."/>
            <person name="Sassera D."/>
            <person name="Lievens P.M."/>
            <person name="Daffonchio D."/>
            <person name="Bandi C."/>
        </authorList>
    </citation>
    <scope>NUCLEOTIDE SEQUENCE [LARGE SCALE GENOMIC DNA]</scope>
    <source>
        <strain evidence="1 2">SF2.1</strain>
    </source>
</reference>
<evidence type="ECO:0000313" key="2">
    <source>
        <dbReference type="Proteomes" id="UP000027583"/>
    </source>
</evidence>
<comment type="caution">
    <text evidence="1">The sequence shown here is derived from an EMBL/GenBank/DDBJ whole genome shotgun (WGS) entry which is preliminary data.</text>
</comment>
<accession>A0A060QLC7</accession>
<organism evidence="1 2">
    <name type="scientific">Asaia bogorensis</name>
    <dbReference type="NCBI Taxonomy" id="91915"/>
    <lineage>
        <taxon>Bacteria</taxon>
        <taxon>Pseudomonadati</taxon>
        <taxon>Pseudomonadota</taxon>
        <taxon>Alphaproteobacteria</taxon>
        <taxon>Acetobacterales</taxon>
        <taxon>Acetobacteraceae</taxon>
        <taxon>Asaia</taxon>
    </lineage>
</organism>
<evidence type="ECO:0000313" key="1">
    <source>
        <dbReference type="EMBL" id="CDG40212.1"/>
    </source>
</evidence>
<dbReference type="Proteomes" id="UP000027583">
    <property type="component" value="Unassembled WGS sequence"/>
</dbReference>
<dbReference type="EMBL" id="CBLX010000013">
    <property type="protein sequence ID" value="CDG40212.1"/>
    <property type="molecule type" value="Genomic_DNA"/>
</dbReference>
<sequence length="121" mass="13290">MSGDGRIPLYILSERDAMPQELVRVQGEGACLAVDTERPGGWAVYRRIAANALPGRVHARFCACCAGRSPVASALDQLFLDRIRGTSAHFVFVVIICGVGRLADLMELLQQDAMVRSRYRI</sequence>
<name>A0A060QLC7_9PROT</name>
<gene>
    <name evidence="1" type="ORF">ASAP_2167</name>
</gene>
<protein>
    <submittedName>
        <fullName evidence="1">Uncharacterized protein</fullName>
    </submittedName>
</protein>
<dbReference type="AlphaFoldDB" id="A0A060QLC7"/>
<dbReference type="RefSeq" id="WP_023979112.1">
    <property type="nucleotide sequence ID" value="NZ_CBLX010000013.1"/>
</dbReference>
<proteinExistence type="predicted"/>